<dbReference type="SMART" id="SM00382">
    <property type="entry name" value="AAA"/>
    <property type="match status" value="1"/>
</dbReference>
<feature type="transmembrane region" description="Helical" evidence="8">
    <location>
        <begin position="286"/>
        <end position="307"/>
    </location>
</feature>
<dbReference type="HOGENOM" id="CLU_000604_19_1_1"/>
<feature type="region of interest" description="Disordered" evidence="7">
    <location>
        <begin position="768"/>
        <end position="790"/>
    </location>
</feature>
<feature type="transmembrane region" description="Helical" evidence="8">
    <location>
        <begin position="364"/>
        <end position="388"/>
    </location>
</feature>
<keyword evidence="2 8" id="KW-0812">Transmembrane</keyword>
<feature type="transmembrane region" description="Helical" evidence="8">
    <location>
        <begin position="1098"/>
        <end position="1120"/>
    </location>
</feature>
<dbReference type="InterPro" id="IPR003439">
    <property type="entry name" value="ABC_transporter-like_ATP-bd"/>
</dbReference>
<feature type="transmembrane region" description="Helical" evidence="8">
    <location>
        <begin position="902"/>
        <end position="922"/>
    </location>
</feature>
<reference evidence="10 11" key="1">
    <citation type="journal article" date="2013" name="Nature">
        <title>Insights into bilaterian evolution from three spiralian genomes.</title>
        <authorList>
            <person name="Simakov O."/>
            <person name="Marletaz F."/>
            <person name="Cho S.J."/>
            <person name="Edsinger-Gonzales E."/>
            <person name="Havlak P."/>
            <person name="Hellsten U."/>
            <person name="Kuo D.H."/>
            <person name="Larsson T."/>
            <person name="Lv J."/>
            <person name="Arendt D."/>
            <person name="Savage R."/>
            <person name="Osoegawa K."/>
            <person name="de Jong P."/>
            <person name="Grimwood J."/>
            <person name="Chapman J.A."/>
            <person name="Shapiro H."/>
            <person name="Aerts A."/>
            <person name="Otillar R.P."/>
            <person name="Terry A.Y."/>
            <person name="Boore J.L."/>
            <person name="Grigoriev I.V."/>
            <person name="Lindberg D.R."/>
            <person name="Seaver E.C."/>
            <person name="Weisblat D.A."/>
            <person name="Putnam N.H."/>
            <person name="Rokhsar D.S."/>
        </authorList>
    </citation>
    <scope>NUCLEOTIDE SEQUENCE [LARGE SCALE GENOMIC DNA]</scope>
</reference>
<feature type="transmembrane region" description="Helical" evidence="8">
    <location>
        <begin position="394"/>
        <end position="413"/>
    </location>
</feature>
<evidence type="ECO:0000259" key="9">
    <source>
        <dbReference type="PROSITE" id="PS50893"/>
    </source>
</evidence>
<dbReference type="PANTHER" id="PTHR19229:SF250">
    <property type="entry name" value="ABC TRANSPORTER DOMAIN-CONTAINING PROTEIN-RELATED"/>
    <property type="match status" value="1"/>
</dbReference>
<feature type="domain" description="ABC transporter" evidence="9">
    <location>
        <begin position="1162"/>
        <end position="1407"/>
    </location>
</feature>
<dbReference type="KEGG" id="lgi:LOTGIDRAFT_127778"/>
<dbReference type="GO" id="GO:0005319">
    <property type="term" value="F:lipid transporter activity"/>
    <property type="evidence" value="ECO:0007669"/>
    <property type="project" value="TreeGrafter"/>
</dbReference>
<dbReference type="InterPro" id="IPR027417">
    <property type="entry name" value="P-loop_NTPase"/>
</dbReference>
<dbReference type="CTD" id="20232753"/>
<keyword evidence="5 8" id="KW-1133">Transmembrane helix</keyword>
<name>V3ZXT9_LOTGI</name>
<dbReference type="RefSeq" id="XP_009061893.1">
    <property type="nucleotide sequence ID" value="XM_009063645.1"/>
</dbReference>
<feature type="domain" description="ABC transporter" evidence="9">
    <location>
        <begin position="439"/>
        <end position="664"/>
    </location>
</feature>
<dbReference type="GeneID" id="20232753"/>
<organism evidence="10 11">
    <name type="scientific">Lottia gigantea</name>
    <name type="common">Giant owl limpet</name>
    <dbReference type="NCBI Taxonomy" id="225164"/>
    <lineage>
        <taxon>Eukaryota</taxon>
        <taxon>Metazoa</taxon>
        <taxon>Spiralia</taxon>
        <taxon>Lophotrochozoa</taxon>
        <taxon>Mollusca</taxon>
        <taxon>Gastropoda</taxon>
        <taxon>Patellogastropoda</taxon>
        <taxon>Lottioidea</taxon>
        <taxon>Lottiidae</taxon>
        <taxon>Lottia</taxon>
    </lineage>
</organism>
<accession>V3ZXT9</accession>
<feature type="transmembrane region" description="Helical" evidence="8">
    <location>
        <begin position="1013"/>
        <end position="1038"/>
    </location>
</feature>
<keyword evidence="4" id="KW-0067">ATP-binding</keyword>
<feature type="transmembrane region" description="Helical" evidence="8">
    <location>
        <begin position="327"/>
        <end position="352"/>
    </location>
</feature>
<dbReference type="InterPro" id="IPR026082">
    <property type="entry name" value="ABCA"/>
</dbReference>
<evidence type="ECO:0000313" key="10">
    <source>
        <dbReference type="EMBL" id="ESO87425.1"/>
    </source>
</evidence>
<dbReference type="GO" id="GO:0016020">
    <property type="term" value="C:membrane"/>
    <property type="evidence" value="ECO:0007669"/>
    <property type="project" value="UniProtKB-SubCell"/>
</dbReference>
<sequence length="1486" mass="168121">FCQDIYRDIMKNPLGSIIWAYLKPILRGKILYTPDNDLTRQIVTEANNIFDILVEVRNVARAWVTGSPGLKAMVEEAKNMGDLKKALKNDFIKNLIQSTAGVNTDELMDGLAALESDQFDMQQLNGMQTAAELLLNYTECVELSRYIGVDSEADLESESRKLLEDNNFLAGIVFNNLVTSNNREKRSTTNELPKHVQYKIRMDTDNIIQTHRIKRRTWKPGPNADFANDMRYQRGFIQLQDMIENAIIKLQTGDNITTSSDPGVYLQQFPYPCYVEDDYIHYLGSYLLPVLMTFAWLAALGIATRNLCYDRENGQEESLRIMGMKSGLSWIAWFLTTMLLMMVVCIFMALILHYGTVFRFTNIFIIFLYLLAFCLSSTMLCYFVSAFFTRTTLAILTVLIIYFLSYLPYIVLISMEVHMLFWQKIIACLSCTTAFSFGAQYLATLEEIGTGIHWHNIDVSLGDGEDMTFHWSCIMMLIDSAIYFVLGWYIRNVKSDVDIYGNYPGSSTGLLGICPQHNTIFDFMTVLEHMEFYAGIKSENSSKKEITDLLKDVDLWHVRNVQGKNLSGGMQRRLCVAMAFVGQSRAIVLDEPTSGVDPYARKNIWNLILKHKLGRTVLVSTHHLDEADMIGDRVAILHTGKLLCSGSPVFLKSCIGGGLSLTLEKQLPSPVSLQTFTTRVQDFINHYHPNAVLSEDIGTELEFKLPKDSVTASWHEFFISLDKNKQQLKIASYGVSDATLEDVFLKVTTIVDRGEELSSITLKEDLKRTRSNSKDSDSTSDSSSETRKSGCGLSFHQLGAFLLKRFHHYRRDWRMLISVLVLPVILLLAAVGFSRIRPEKYNLPNLLMTPTMYGPNSYMFYNQLKMISDDYLQKLNGYDIDGYLLDSFSDFIEQREQNAADAGIAIIVLMAFCFVPSGLILISIGERLNNEKHIQSISGVGPFFYWLATFIWDFFVYMVSVVCAVIIICIFQPEAYYLRYNLAGFTALLILFGFAILPMMYSMLKLFKTGSAAYLVLFCINMFLGIITVITLLCLLNIPVCLLQHVKLVTEVLQYVFLIFPQYSLCQGLIDLSTNHFKYKVFIRYGDDVYVDPFSFDLLAWNLIALAIQGVVFFCITVVIEYKPETTDSREMLGDYDKEEDVQCESDRISQGQNNEDIFVVNRLTKVFRRGLHKFLAVDNISFGVHHGECFGLLGVNGAGKTTSFRMLIGELTPSLGSASLHGEHQVLIFVFLCRLCGNGNNKNCDILKNIGYCPQYGGLDEFLSAEELLLFYARVKGYTGSNATSMVQDLIDKFKLNRYAKKAIKTYSGGNKRKVSLAIAMIGEPDILFLDEPTTGMDPVTRRLAWKTIHHATRQGQSVVLTSHSMDECDHLCSRLAIMVNGQLKCLGSPQHLKNKFGDGYIVRISIPSLSNNKIAVIQAFINQFPGTQIKEETSEIVQLDIPRESSCVADIFSMLERLQTQKDILEYSLSQTSLDEVGSLLFII</sequence>
<feature type="transmembrane region" description="Helical" evidence="8">
    <location>
        <begin position="813"/>
        <end position="836"/>
    </location>
</feature>
<dbReference type="FunFam" id="3.40.50.300:FF:002470">
    <property type="entry name" value="ABC transporter, putative"/>
    <property type="match status" value="1"/>
</dbReference>
<dbReference type="InterPro" id="IPR017871">
    <property type="entry name" value="ABC_transporter-like_CS"/>
</dbReference>
<dbReference type="SUPFAM" id="SSF52540">
    <property type="entry name" value="P-loop containing nucleoside triphosphate hydrolases"/>
    <property type="match status" value="2"/>
</dbReference>
<feature type="transmembrane region" description="Helical" evidence="8">
    <location>
        <begin position="469"/>
        <end position="490"/>
    </location>
</feature>
<evidence type="ECO:0000256" key="4">
    <source>
        <dbReference type="ARBA" id="ARBA00022840"/>
    </source>
</evidence>
<dbReference type="InterPro" id="IPR013525">
    <property type="entry name" value="ABC2_TM"/>
</dbReference>
<comment type="subcellular location">
    <subcellularLocation>
        <location evidence="1">Membrane</location>
        <topology evidence="1">Multi-pass membrane protein</topology>
    </subcellularLocation>
</comment>
<dbReference type="OMA" id="FEEGHIN"/>
<dbReference type="InterPro" id="IPR056264">
    <property type="entry name" value="R2_ABCA1-4-like"/>
</dbReference>
<dbReference type="GO" id="GO:0140359">
    <property type="term" value="F:ABC-type transporter activity"/>
    <property type="evidence" value="ECO:0007669"/>
    <property type="project" value="InterPro"/>
</dbReference>
<dbReference type="OrthoDB" id="10255969at2759"/>
<dbReference type="PANTHER" id="PTHR19229">
    <property type="entry name" value="ATP-BINDING CASSETTE TRANSPORTER SUBFAMILY A ABCA"/>
    <property type="match status" value="1"/>
</dbReference>
<feature type="transmembrane region" description="Helical" evidence="8">
    <location>
        <begin position="425"/>
        <end position="443"/>
    </location>
</feature>
<feature type="non-terminal residue" evidence="10">
    <location>
        <position position="1"/>
    </location>
</feature>
<dbReference type="GO" id="GO:0005524">
    <property type="term" value="F:ATP binding"/>
    <property type="evidence" value="ECO:0007669"/>
    <property type="project" value="UniProtKB-KW"/>
</dbReference>
<evidence type="ECO:0000256" key="1">
    <source>
        <dbReference type="ARBA" id="ARBA00004141"/>
    </source>
</evidence>
<evidence type="ECO:0000256" key="3">
    <source>
        <dbReference type="ARBA" id="ARBA00022741"/>
    </source>
</evidence>
<proteinExistence type="predicted"/>
<dbReference type="Pfam" id="PF12698">
    <property type="entry name" value="ABC2_membrane_3"/>
    <property type="match status" value="2"/>
</dbReference>
<dbReference type="GO" id="GO:0016887">
    <property type="term" value="F:ATP hydrolysis activity"/>
    <property type="evidence" value="ECO:0007669"/>
    <property type="project" value="InterPro"/>
</dbReference>
<evidence type="ECO:0000256" key="2">
    <source>
        <dbReference type="ARBA" id="ARBA00022692"/>
    </source>
</evidence>
<dbReference type="Pfam" id="PF00005">
    <property type="entry name" value="ABC_tran"/>
    <property type="match status" value="2"/>
</dbReference>
<evidence type="ECO:0000256" key="6">
    <source>
        <dbReference type="ARBA" id="ARBA00023136"/>
    </source>
</evidence>
<evidence type="ECO:0000313" key="11">
    <source>
        <dbReference type="Proteomes" id="UP000030746"/>
    </source>
</evidence>
<dbReference type="Pfam" id="PF23321">
    <property type="entry name" value="R1_ABCA1"/>
    <property type="match status" value="1"/>
</dbReference>
<keyword evidence="3" id="KW-0547">Nucleotide-binding</keyword>
<keyword evidence="6 8" id="KW-0472">Membrane</keyword>
<evidence type="ECO:0000256" key="8">
    <source>
        <dbReference type="SAM" id="Phobius"/>
    </source>
</evidence>
<keyword evidence="11" id="KW-1185">Reference proteome</keyword>
<evidence type="ECO:0000256" key="5">
    <source>
        <dbReference type="ARBA" id="ARBA00022989"/>
    </source>
</evidence>
<gene>
    <name evidence="10" type="ORF">LOTGIDRAFT_127778</name>
</gene>
<feature type="transmembrane region" description="Helical" evidence="8">
    <location>
        <begin position="980"/>
        <end position="1001"/>
    </location>
</feature>
<feature type="compositionally biased region" description="Basic and acidic residues" evidence="7">
    <location>
        <begin position="768"/>
        <end position="777"/>
    </location>
</feature>
<dbReference type="PROSITE" id="PS50893">
    <property type="entry name" value="ABC_TRANSPORTER_2"/>
    <property type="match status" value="2"/>
</dbReference>
<evidence type="ECO:0000256" key="7">
    <source>
        <dbReference type="SAM" id="MobiDB-lite"/>
    </source>
</evidence>
<dbReference type="PROSITE" id="PS00211">
    <property type="entry name" value="ABC_TRANSPORTER_1"/>
    <property type="match status" value="2"/>
</dbReference>
<feature type="transmembrane region" description="Helical" evidence="8">
    <location>
        <begin position="943"/>
        <end position="968"/>
    </location>
</feature>
<dbReference type="Gene3D" id="3.40.50.300">
    <property type="entry name" value="P-loop containing nucleotide triphosphate hydrolases"/>
    <property type="match status" value="2"/>
</dbReference>
<protein>
    <recommendedName>
        <fullName evidence="9">ABC transporter domain-containing protein</fullName>
    </recommendedName>
</protein>
<dbReference type="CDD" id="cd03263">
    <property type="entry name" value="ABC_subfamily_A"/>
    <property type="match status" value="1"/>
</dbReference>
<dbReference type="InterPro" id="IPR003593">
    <property type="entry name" value="AAA+_ATPase"/>
</dbReference>
<dbReference type="Proteomes" id="UP000030746">
    <property type="component" value="Unassembled WGS sequence"/>
</dbReference>
<dbReference type="EMBL" id="KB202917">
    <property type="protein sequence ID" value="ESO87425.1"/>
    <property type="molecule type" value="Genomic_DNA"/>
</dbReference>